<dbReference type="InParanoid" id="A0A1X2H1M0"/>
<organism evidence="1 2">
    <name type="scientific">Syncephalastrum racemosum</name>
    <name type="common">Filamentous fungus</name>
    <dbReference type="NCBI Taxonomy" id="13706"/>
    <lineage>
        <taxon>Eukaryota</taxon>
        <taxon>Fungi</taxon>
        <taxon>Fungi incertae sedis</taxon>
        <taxon>Mucoromycota</taxon>
        <taxon>Mucoromycotina</taxon>
        <taxon>Mucoromycetes</taxon>
        <taxon>Mucorales</taxon>
        <taxon>Syncephalastraceae</taxon>
        <taxon>Syncephalastrum</taxon>
    </lineage>
</organism>
<accession>A0A1X2H1M0</accession>
<proteinExistence type="predicted"/>
<evidence type="ECO:0000313" key="1">
    <source>
        <dbReference type="EMBL" id="ORY91315.1"/>
    </source>
</evidence>
<protein>
    <submittedName>
        <fullName evidence="1">Uncharacterized protein</fullName>
    </submittedName>
</protein>
<dbReference type="EMBL" id="MCGN01000011">
    <property type="protein sequence ID" value="ORY91315.1"/>
    <property type="molecule type" value="Genomic_DNA"/>
</dbReference>
<gene>
    <name evidence="1" type="ORF">BCR43DRAFT_498887</name>
</gene>
<sequence>MSYNLRLIEGITGGFAPPTMRASIMIAKEGDQAASIEQHNLKPHTSNDYVSTRGIISDEDLAQQMRDIEAVLKGLPVESPSGSEDIYGLDTSIAFLSDDLQWMNGGPGGCAQGHGESAVQATEEQKNAFASIVDKVKSLGQAFAVNQM</sequence>
<dbReference type="OMA" id="GSEDLMW"/>
<dbReference type="AlphaFoldDB" id="A0A1X2H1M0"/>
<comment type="caution">
    <text evidence="1">The sequence shown here is derived from an EMBL/GenBank/DDBJ whole genome shotgun (WGS) entry which is preliminary data.</text>
</comment>
<keyword evidence="2" id="KW-1185">Reference proteome</keyword>
<reference evidence="1 2" key="1">
    <citation type="submission" date="2016-07" db="EMBL/GenBank/DDBJ databases">
        <title>Pervasive Adenine N6-methylation of Active Genes in Fungi.</title>
        <authorList>
            <consortium name="DOE Joint Genome Institute"/>
            <person name="Mondo S.J."/>
            <person name="Dannebaum R.O."/>
            <person name="Kuo R.C."/>
            <person name="Labutti K."/>
            <person name="Haridas S."/>
            <person name="Kuo A."/>
            <person name="Salamov A."/>
            <person name="Ahrendt S.R."/>
            <person name="Lipzen A."/>
            <person name="Sullivan W."/>
            <person name="Andreopoulos W.B."/>
            <person name="Clum A."/>
            <person name="Lindquist E."/>
            <person name="Daum C."/>
            <person name="Ramamoorthy G.K."/>
            <person name="Gryganskyi A."/>
            <person name="Culley D."/>
            <person name="Magnuson J.K."/>
            <person name="James T.Y."/>
            <person name="O'Malley M.A."/>
            <person name="Stajich J.E."/>
            <person name="Spatafora J.W."/>
            <person name="Visel A."/>
            <person name="Grigoriev I.V."/>
        </authorList>
    </citation>
    <scope>NUCLEOTIDE SEQUENCE [LARGE SCALE GENOMIC DNA]</scope>
    <source>
        <strain evidence="1 2">NRRL 2496</strain>
    </source>
</reference>
<dbReference type="Proteomes" id="UP000242180">
    <property type="component" value="Unassembled WGS sequence"/>
</dbReference>
<dbReference type="OrthoDB" id="5366606at2759"/>
<name>A0A1X2H1M0_SYNRA</name>
<evidence type="ECO:0000313" key="2">
    <source>
        <dbReference type="Proteomes" id="UP000242180"/>
    </source>
</evidence>